<feature type="region of interest" description="Disordered" evidence="1">
    <location>
        <begin position="32"/>
        <end position="53"/>
    </location>
</feature>
<comment type="caution">
    <text evidence="2">The sequence shown here is derived from an EMBL/GenBank/DDBJ whole genome shotgun (WGS) entry which is preliminary data.</text>
</comment>
<reference evidence="2" key="1">
    <citation type="submission" date="2023-03" db="EMBL/GenBank/DDBJ databases">
        <title>Actinorhabdospora filicis NBRC 111898.</title>
        <authorList>
            <person name="Ichikawa N."/>
            <person name="Sato H."/>
            <person name="Tonouchi N."/>
        </authorList>
    </citation>
    <scope>NUCLEOTIDE SEQUENCE</scope>
    <source>
        <strain evidence="2">NBRC 111898</strain>
    </source>
</reference>
<accession>A0A9W6WB32</accession>
<organism evidence="2 3">
    <name type="scientific">Actinorhabdospora filicis</name>
    <dbReference type="NCBI Taxonomy" id="1785913"/>
    <lineage>
        <taxon>Bacteria</taxon>
        <taxon>Bacillati</taxon>
        <taxon>Actinomycetota</taxon>
        <taxon>Actinomycetes</taxon>
        <taxon>Micromonosporales</taxon>
        <taxon>Micromonosporaceae</taxon>
        <taxon>Actinorhabdospora</taxon>
    </lineage>
</organism>
<evidence type="ECO:0000256" key="1">
    <source>
        <dbReference type="SAM" id="MobiDB-lite"/>
    </source>
</evidence>
<dbReference type="Proteomes" id="UP001165079">
    <property type="component" value="Unassembled WGS sequence"/>
</dbReference>
<dbReference type="AlphaFoldDB" id="A0A9W6WB32"/>
<sequence>MTPMAAKRKPTPTDRQALLDWWTTLAAPGFTTLPPPGIARQTPAEAEAETHDLPPGTSYAYWLAPGNTAFTRAGTLTDPLPLHWHGDHTLIRAALGPGPAGYAVTDGGPHAPFTFDLLTPHDADGLPHPDDRAGVRQLLARLHPDTPLTAPEHAWLHDRLRDPSAPTTANVYIGVLDDHGHLTRDDLDRLLATWRAHPAPIPWYGWQNLVRALLRADHPQAWDLVEQHRQNAARVLTTVPSQRGLDLVRSTVLDDGNLRAIPAWLRLRQALHEPDETDAAAAIATELQGHDQALHALDRATNPAEAHPDLTAYEGTIGDIWHRYRTLTPTDTTWLKARIADPTTTRQGLAVCLELLYAHGQATTTDLDALTTRWKTELAKNYRTTYTEWRHPIVTLTCLAHTLDHPLTAELDKWWTRPTPKWKDDLLPLTWLATPTEDAATRLWTHATSGAHDTGHLLTWVLLRAHLDDTPPRHIAAGLIGHPGVRDYVLKRVLIAATDPAQPLWHYDVDPRSWSWWRRAVELADDPELPEPARALARKIAADHYLLRDPDQVTPTPTPAEIVAAATWAKG</sequence>
<gene>
    <name evidence="2" type="ORF">Afil01_30970</name>
</gene>
<evidence type="ECO:0000313" key="2">
    <source>
        <dbReference type="EMBL" id="GLZ78290.1"/>
    </source>
</evidence>
<name>A0A9W6WB32_9ACTN</name>
<evidence type="ECO:0000313" key="3">
    <source>
        <dbReference type="Proteomes" id="UP001165079"/>
    </source>
</evidence>
<proteinExistence type="predicted"/>
<dbReference type="EMBL" id="BSTX01000002">
    <property type="protein sequence ID" value="GLZ78290.1"/>
    <property type="molecule type" value="Genomic_DNA"/>
</dbReference>
<keyword evidence="3" id="KW-1185">Reference proteome</keyword>
<protein>
    <submittedName>
        <fullName evidence="2">Uncharacterized protein</fullName>
    </submittedName>
</protein>